<evidence type="ECO:0000256" key="3">
    <source>
        <dbReference type="ARBA" id="ARBA00068118"/>
    </source>
</evidence>
<reference evidence="7" key="2">
    <citation type="submission" date="2025-08" db="UniProtKB">
        <authorList>
            <consortium name="RefSeq"/>
        </authorList>
    </citation>
    <scope>IDENTIFICATION</scope>
    <source>
        <strain evidence="7">S238N-H82</strain>
        <tissue evidence="7">Testes</tissue>
    </source>
</reference>
<dbReference type="InterPro" id="IPR036028">
    <property type="entry name" value="SH3-like_dom_sf"/>
</dbReference>
<feature type="region of interest" description="Disordered" evidence="4">
    <location>
        <begin position="117"/>
        <end position="142"/>
    </location>
</feature>
<keyword evidence="2" id="KW-0677">Repeat</keyword>
<dbReference type="Proteomes" id="UP000001554">
    <property type="component" value="Chromosome 3"/>
</dbReference>
<dbReference type="SUPFAM" id="SSF50044">
    <property type="entry name" value="SH3-domain"/>
    <property type="match status" value="1"/>
</dbReference>
<keyword evidence="1" id="KW-0433">Leucine-rich repeat</keyword>
<dbReference type="GO" id="GO:0042981">
    <property type="term" value="P:regulation of apoptotic process"/>
    <property type="evidence" value="ECO:0007669"/>
    <property type="project" value="InterPro"/>
</dbReference>
<evidence type="ECO:0000259" key="5">
    <source>
        <dbReference type="PROSITE" id="PS50209"/>
    </source>
</evidence>
<organism evidence="6 7">
    <name type="scientific">Branchiostoma floridae</name>
    <name type="common">Florida lancelet</name>
    <name type="synonym">Amphioxus</name>
    <dbReference type="NCBI Taxonomy" id="7739"/>
    <lineage>
        <taxon>Eukaryota</taxon>
        <taxon>Metazoa</taxon>
        <taxon>Chordata</taxon>
        <taxon>Cephalochordata</taxon>
        <taxon>Leptocardii</taxon>
        <taxon>Amphioxiformes</taxon>
        <taxon>Branchiostomatidae</taxon>
        <taxon>Branchiostoma</taxon>
    </lineage>
</organism>
<dbReference type="Pfam" id="PF23598">
    <property type="entry name" value="LRR_14"/>
    <property type="match status" value="1"/>
</dbReference>
<dbReference type="PANTHER" id="PTHR48051:SF1">
    <property type="entry name" value="RAS SUPPRESSOR PROTEIN 1"/>
    <property type="match status" value="1"/>
</dbReference>
<evidence type="ECO:0000313" key="7">
    <source>
        <dbReference type="RefSeq" id="XP_035671360.1"/>
    </source>
</evidence>
<feature type="compositionally biased region" description="Polar residues" evidence="4">
    <location>
        <begin position="121"/>
        <end position="130"/>
    </location>
</feature>
<dbReference type="InterPro" id="IPR011029">
    <property type="entry name" value="DEATH-like_dom_sf"/>
</dbReference>
<evidence type="ECO:0000313" key="6">
    <source>
        <dbReference type="Proteomes" id="UP000001554"/>
    </source>
</evidence>
<feature type="domain" description="CARD" evidence="5">
    <location>
        <begin position="28"/>
        <end position="117"/>
    </location>
</feature>
<dbReference type="InterPro" id="IPR032675">
    <property type="entry name" value="LRR_dom_sf"/>
</dbReference>
<protein>
    <recommendedName>
        <fullName evidence="3">Leucine-rich repeat and death domain-containing protein 1</fullName>
    </recommendedName>
</protein>
<dbReference type="GO" id="GO:0005737">
    <property type="term" value="C:cytoplasm"/>
    <property type="evidence" value="ECO:0000318"/>
    <property type="project" value="GO_Central"/>
</dbReference>
<name>A0A9J7MLB0_BRAFL</name>
<dbReference type="SMART" id="SM00364">
    <property type="entry name" value="LRR_BAC"/>
    <property type="match status" value="5"/>
</dbReference>
<dbReference type="SMART" id="SM00114">
    <property type="entry name" value="CARD"/>
    <property type="match status" value="1"/>
</dbReference>
<dbReference type="InterPro" id="IPR003591">
    <property type="entry name" value="Leu-rich_rpt_typical-subtyp"/>
</dbReference>
<dbReference type="InterPro" id="IPR001315">
    <property type="entry name" value="CARD"/>
</dbReference>
<dbReference type="SMART" id="SM00369">
    <property type="entry name" value="LRR_TYP"/>
    <property type="match status" value="9"/>
</dbReference>
<dbReference type="SUPFAM" id="SSF52058">
    <property type="entry name" value="L domain-like"/>
    <property type="match status" value="1"/>
</dbReference>
<dbReference type="PANTHER" id="PTHR48051">
    <property type="match status" value="1"/>
</dbReference>
<dbReference type="Pfam" id="PF13855">
    <property type="entry name" value="LRR_8"/>
    <property type="match status" value="2"/>
</dbReference>
<evidence type="ECO:0000256" key="4">
    <source>
        <dbReference type="SAM" id="MobiDB-lite"/>
    </source>
</evidence>
<gene>
    <name evidence="7" type="primary">LOC118412546</name>
</gene>
<dbReference type="AlphaFoldDB" id="A0A9J7MLB0"/>
<proteinExistence type="predicted"/>
<dbReference type="InterPro" id="IPR055414">
    <property type="entry name" value="LRR_R13L4/SHOC2-like"/>
</dbReference>
<dbReference type="Gene3D" id="1.10.533.10">
    <property type="entry name" value="Death Domain, Fas"/>
    <property type="match status" value="1"/>
</dbReference>
<evidence type="ECO:0000256" key="1">
    <source>
        <dbReference type="ARBA" id="ARBA00022614"/>
    </source>
</evidence>
<keyword evidence="6" id="KW-1185">Reference proteome</keyword>
<dbReference type="RefSeq" id="XP_035671360.1">
    <property type="nucleotide sequence ID" value="XM_035815467.1"/>
</dbReference>
<dbReference type="Pfam" id="PF00619">
    <property type="entry name" value="CARD"/>
    <property type="match status" value="1"/>
</dbReference>
<dbReference type="OrthoDB" id="1394818at2759"/>
<dbReference type="GeneID" id="118412546"/>
<reference evidence="6" key="1">
    <citation type="journal article" date="2020" name="Nat. Ecol. Evol.">
        <title>Deeply conserved synteny resolves early events in vertebrate evolution.</title>
        <authorList>
            <person name="Simakov O."/>
            <person name="Marletaz F."/>
            <person name="Yue J.X."/>
            <person name="O'Connell B."/>
            <person name="Jenkins J."/>
            <person name="Brandt A."/>
            <person name="Calef R."/>
            <person name="Tung C.H."/>
            <person name="Huang T.K."/>
            <person name="Schmutz J."/>
            <person name="Satoh N."/>
            <person name="Yu J.K."/>
            <person name="Putnam N.H."/>
            <person name="Green R.E."/>
            <person name="Rokhsar D.S."/>
        </authorList>
    </citation>
    <scope>NUCLEOTIDE SEQUENCE [LARGE SCALE GENOMIC DNA]</scope>
    <source>
        <strain evidence="6">S238N-H82</strain>
    </source>
</reference>
<dbReference type="Gene3D" id="3.80.10.10">
    <property type="entry name" value="Ribonuclease Inhibitor"/>
    <property type="match status" value="3"/>
</dbReference>
<evidence type="ECO:0000256" key="2">
    <source>
        <dbReference type="ARBA" id="ARBA00022737"/>
    </source>
</evidence>
<dbReference type="SUPFAM" id="SSF47986">
    <property type="entry name" value="DEATH domain"/>
    <property type="match status" value="1"/>
</dbReference>
<sequence length="590" mass="65519">MTVHVPFHGSHCMLLNTCNYFSNVDLAMDDADRSVLKKHTQRFVDELQVDDLFIALASKGVFDFKALKEIKALQTREDQVRSLLQMLMTREGDTLTKFSEALMETDQGHLAELLHPAADSNGDQEPTNGQESDEDPPPDTGKSAIRTFLAVAVNPVRSYDQHFLLQPGDEVLVTSQEGSQWTVVHGTRAVKVDSAALRVKYELQDFAVRPPSTNPLVRTLAAQVVKPHQASGPYQLSLEGGEEVQVIEQLFTGVWTVVCGDRVGRVDPACLKITDDGKELSLRDQVYRGGNPAVVALNLQGRALHSLPAELFTLPEIQHLYIADNLLTALPEDLLKLTELTRLDANRNKLRTFPDVLLKMSQLEDLNLGENDFNSLPSDIGKLIKLKKLWLKNLNLTTLPIAVCFLRNLRTLNIHGNSLNGLDDAIVNLGDLTTLDASSNQFTRFPKQICALTTLQRLYVGQLHGNKLKVIPDAIANLTYLTVLAVDNNVLTSLPACIGQLEKLETLHAHRNKLTAIPDEICGLVKLQSLWLHGNAIRKLPKTMDRLVSLQDLRVEGNPLHYPPMSVCQKGFGAIKKFIKEDRELNEMAG</sequence>
<dbReference type="PROSITE" id="PS50209">
    <property type="entry name" value="CARD"/>
    <property type="match status" value="1"/>
</dbReference>
<dbReference type="InterPro" id="IPR050216">
    <property type="entry name" value="LRR_domain-containing"/>
</dbReference>
<dbReference type="KEGG" id="bfo:118412546"/>
<dbReference type="PROSITE" id="PS51450">
    <property type="entry name" value="LRR"/>
    <property type="match status" value="1"/>
</dbReference>
<accession>A0A9J7MLB0</accession>
<dbReference type="FunFam" id="3.80.10.10:FF:000307">
    <property type="entry name" value="Leucine-rich repeats and death domain-containing 1"/>
    <property type="match status" value="1"/>
</dbReference>
<dbReference type="InterPro" id="IPR001611">
    <property type="entry name" value="Leu-rich_rpt"/>
</dbReference>